<evidence type="ECO:0000313" key="3">
    <source>
        <dbReference type="Proteomes" id="UP000236161"/>
    </source>
</evidence>
<keyword evidence="3" id="KW-1185">Reference proteome</keyword>
<dbReference type="Proteomes" id="UP000236161">
    <property type="component" value="Unassembled WGS sequence"/>
</dbReference>
<name>A0A2I0A0A1_9ASPA</name>
<feature type="region of interest" description="Disordered" evidence="1">
    <location>
        <begin position="29"/>
        <end position="68"/>
    </location>
</feature>
<feature type="compositionally biased region" description="Polar residues" evidence="1">
    <location>
        <begin position="53"/>
        <end position="65"/>
    </location>
</feature>
<sequence>MAFSLKQFPRKNLLSKLFLTFRHKKFDALTQDRTPSPQPSMEETHGENPPGIDQQTASTSQSNTAAGDRQLQALTHAVTILSQTMNNFLANHLSLLQQQRLSMSLALPHKGPIPPLPPSAERNKLPSEEVNTLAAGRVALRSAPHLLW</sequence>
<gene>
    <name evidence="2" type="ORF">AXF42_Ash021502</name>
</gene>
<protein>
    <submittedName>
        <fullName evidence="2">Uncharacterized protein</fullName>
    </submittedName>
</protein>
<dbReference type="EMBL" id="KZ452052">
    <property type="protein sequence ID" value="PKA48957.1"/>
    <property type="molecule type" value="Genomic_DNA"/>
</dbReference>
<feature type="compositionally biased region" description="Polar residues" evidence="1">
    <location>
        <begin position="31"/>
        <end position="41"/>
    </location>
</feature>
<accession>A0A2I0A0A1</accession>
<evidence type="ECO:0000313" key="2">
    <source>
        <dbReference type="EMBL" id="PKA48957.1"/>
    </source>
</evidence>
<organism evidence="2 3">
    <name type="scientific">Apostasia shenzhenica</name>
    <dbReference type="NCBI Taxonomy" id="1088818"/>
    <lineage>
        <taxon>Eukaryota</taxon>
        <taxon>Viridiplantae</taxon>
        <taxon>Streptophyta</taxon>
        <taxon>Embryophyta</taxon>
        <taxon>Tracheophyta</taxon>
        <taxon>Spermatophyta</taxon>
        <taxon>Magnoliopsida</taxon>
        <taxon>Liliopsida</taxon>
        <taxon>Asparagales</taxon>
        <taxon>Orchidaceae</taxon>
        <taxon>Apostasioideae</taxon>
        <taxon>Apostasia</taxon>
    </lineage>
</organism>
<dbReference type="AlphaFoldDB" id="A0A2I0A0A1"/>
<evidence type="ECO:0000256" key="1">
    <source>
        <dbReference type="SAM" id="MobiDB-lite"/>
    </source>
</evidence>
<reference evidence="2 3" key="1">
    <citation type="journal article" date="2017" name="Nature">
        <title>The Apostasia genome and the evolution of orchids.</title>
        <authorList>
            <person name="Zhang G.Q."/>
            <person name="Liu K.W."/>
            <person name="Li Z."/>
            <person name="Lohaus R."/>
            <person name="Hsiao Y.Y."/>
            <person name="Niu S.C."/>
            <person name="Wang J.Y."/>
            <person name="Lin Y.C."/>
            <person name="Xu Q."/>
            <person name="Chen L.J."/>
            <person name="Yoshida K."/>
            <person name="Fujiwara S."/>
            <person name="Wang Z.W."/>
            <person name="Zhang Y.Q."/>
            <person name="Mitsuda N."/>
            <person name="Wang M."/>
            <person name="Liu G.H."/>
            <person name="Pecoraro L."/>
            <person name="Huang H.X."/>
            <person name="Xiao X.J."/>
            <person name="Lin M."/>
            <person name="Wu X.Y."/>
            <person name="Wu W.L."/>
            <person name="Chen Y.Y."/>
            <person name="Chang S.B."/>
            <person name="Sakamoto S."/>
            <person name="Ohme-Takagi M."/>
            <person name="Yagi M."/>
            <person name="Zeng S.J."/>
            <person name="Shen C.Y."/>
            <person name="Yeh C.M."/>
            <person name="Luo Y.B."/>
            <person name="Tsai W.C."/>
            <person name="Van de Peer Y."/>
            <person name="Liu Z.J."/>
        </authorList>
    </citation>
    <scope>NUCLEOTIDE SEQUENCE [LARGE SCALE GENOMIC DNA]</scope>
    <source>
        <strain evidence="3">cv. Shenzhen</strain>
        <tissue evidence="2">Stem</tissue>
    </source>
</reference>
<proteinExistence type="predicted"/>